<accession>A0A6G4UC94</accession>
<dbReference type="AlphaFoldDB" id="A0A6G4UC94"/>
<proteinExistence type="inferred from homology"/>
<dbReference type="Proteomes" id="UP000481583">
    <property type="component" value="Unassembled WGS sequence"/>
</dbReference>
<protein>
    <submittedName>
        <fullName evidence="4">AarF/ABC1/UbiB kinase family protein</fullName>
    </submittedName>
</protein>
<evidence type="ECO:0000259" key="3">
    <source>
        <dbReference type="Pfam" id="PF03109"/>
    </source>
</evidence>
<keyword evidence="5" id="KW-1185">Reference proteome</keyword>
<evidence type="ECO:0000256" key="2">
    <source>
        <dbReference type="SAM" id="Phobius"/>
    </source>
</evidence>
<keyword evidence="4" id="KW-0808">Transferase</keyword>
<comment type="caution">
    <text evidence="4">The sequence shown here is derived from an EMBL/GenBank/DDBJ whole genome shotgun (WGS) entry which is preliminary data.</text>
</comment>
<feature type="domain" description="ABC1 atypical kinase-like" evidence="3">
    <location>
        <begin position="194"/>
        <end position="436"/>
    </location>
</feature>
<keyword evidence="2" id="KW-1133">Transmembrane helix</keyword>
<gene>
    <name evidence="4" type="ORF">G5C51_38635</name>
</gene>
<sequence>MIAGALLAQPSEGPPSSASLIPAFAGGFFFTFVPALLARRLLNLKSGVLRIVLCTVAAIAISGSTVGRLMGQGEEWSLLTVFWGVTLALAMLILLVLEVFVPSGVGPIGLAKELIRRIHRTKRYTQVSIISARTGLPRYATGRPSRNSPERNAAFAAALRRTLEESGVTFVKLGQLLSTRRDLLPKEFIDELSKLQNEVPPAPWEEVRRQLHAELGTAPEEYFAEFDAEPLAAASIAQVHRAVLHDGSAVVVKVQRPGIVRVVERDLDIVRRVATSLERRFGWARNIGAVDLADGFADSLREELDFHVEARNLAAVSAASGDHSPVRLPKVHQHLTTSRVLVMEALDGIPLGRADEVMSQRGTDRDGLARTLLAALLRQVMTDGIFHADPHPGNMLLLADDSVALLDFGSVGRLDTQLQGSLQRLLVGIDQRDPAGLRDAFIEIMDRSDAVDGESLERSLGRFMARHLGPGLMPDVEMFTDLFRIVSAHGVAVPAEVAAVFRALATLEGTLAHLAPGFNIVNESRAFASREITAQLRPASLRQAAEDELVSLLPLLRRLPRRADRITADLERGKFTVNTRIFSDPADQRVLSGLLHQALVAVLAATTGIMSVVLLASSGGPQVSDQLRLYEVFGYNLLVLSVIMMLRVLVGGFRRES</sequence>
<comment type="similarity">
    <text evidence="1">Belongs to the protein kinase superfamily. ADCK protein kinase family.</text>
</comment>
<dbReference type="InterPro" id="IPR050154">
    <property type="entry name" value="UbiB_kinase"/>
</dbReference>
<feature type="transmembrane region" description="Helical" evidence="2">
    <location>
        <begin position="632"/>
        <end position="650"/>
    </location>
</feature>
<dbReference type="InterPro" id="IPR011009">
    <property type="entry name" value="Kinase-like_dom_sf"/>
</dbReference>
<reference evidence="4 5" key="1">
    <citation type="submission" date="2020-02" db="EMBL/GenBank/DDBJ databases">
        <title>Whole-genome analyses of novel actinobacteria.</title>
        <authorList>
            <person name="Sahin N."/>
        </authorList>
    </citation>
    <scope>NUCLEOTIDE SEQUENCE [LARGE SCALE GENOMIC DNA]</scope>
    <source>
        <strain evidence="4 5">A7024</strain>
    </source>
</reference>
<dbReference type="CDD" id="cd05121">
    <property type="entry name" value="ABC1_ADCK3-like"/>
    <property type="match status" value="1"/>
</dbReference>
<dbReference type="PANTHER" id="PTHR10566:SF113">
    <property type="entry name" value="PROTEIN ACTIVITY OF BC1 COMPLEX KINASE 7, CHLOROPLASTIC"/>
    <property type="match status" value="1"/>
</dbReference>
<dbReference type="Pfam" id="PF03109">
    <property type="entry name" value="ABC1"/>
    <property type="match status" value="1"/>
</dbReference>
<feature type="transmembrane region" description="Helical" evidence="2">
    <location>
        <begin position="49"/>
        <end position="70"/>
    </location>
</feature>
<dbReference type="GO" id="GO:0016301">
    <property type="term" value="F:kinase activity"/>
    <property type="evidence" value="ECO:0007669"/>
    <property type="project" value="UniProtKB-KW"/>
</dbReference>
<dbReference type="InterPro" id="IPR004147">
    <property type="entry name" value="ABC1_dom"/>
</dbReference>
<keyword evidence="2" id="KW-0812">Transmembrane</keyword>
<dbReference type="SUPFAM" id="SSF56112">
    <property type="entry name" value="Protein kinase-like (PK-like)"/>
    <property type="match status" value="1"/>
</dbReference>
<feature type="transmembrane region" description="Helical" evidence="2">
    <location>
        <begin position="82"/>
        <end position="110"/>
    </location>
</feature>
<keyword evidence="4" id="KW-0418">Kinase</keyword>
<dbReference type="PANTHER" id="PTHR10566">
    <property type="entry name" value="CHAPERONE-ACTIVITY OF BC1 COMPLEX CABC1 -RELATED"/>
    <property type="match status" value="1"/>
</dbReference>
<feature type="transmembrane region" description="Helical" evidence="2">
    <location>
        <begin position="20"/>
        <end position="37"/>
    </location>
</feature>
<feature type="transmembrane region" description="Helical" evidence="2">
    <location>
        <begin position="598"/>
        <end position="620"/>
    </location>
</feature>
<evidence type="ECO:0000256" key="1">
    <source>
        <dbReference type="ARBA" id="ARBA00009670"/>
    </source>
</evidence>
<keyword evidence="2" id="KW-0472">Membrane</keyword>
<name>A0A6G4UC94_9ACTN</name>
<organism evidence="4 5">
    <name type="scientific">Streptomyces coryli</name>
    <dbReference type="NCBI Taxonomy" id="1128680"/>
    <lineage>
        <taxon>Bacteria</taxon>
        <taxon>Bacillati</taxon>
        <taxon>Actinomycetota</taxon>
        <taxon>Actinomycetes</taxon>
        <taxon>Kitasatosporales</taxon>
        <taxon>Streptomycetaceae</taxon>
        <taxon>Streptomyces</taxon>
    </lineage>
</organism>
<evidence type="ECO:0000313" key="5">
    <source>
        <dbReference type="Proteomes" id="UP000481583"/>
    </source>
</evidence>
<dbReference type="EMBL" id="JAAKZV010000343">
    <property type="protein sequence ID" value="NGN69794.1"/>
    <property type="molecule type" value="Genomic_DNA"/>
</dbReference>
<evidence type="ECO:0000313" key="4">
    <source>
        <dbReference type="EMBL" id="NGN69794.1"/>
    </source>
</evidence>